<organism evidence="2 3">
    <name type="scientific">Plakobranchus ocellatus</name>
    <dbReference type="NCBI Taxonomy" id="259542"/>
    <lineage>
        <taxon>Eukaryota</taxon>
        <taxon>Metazoa</taxon>
        <taxon>Spiralia</taxon>
        <taxon>Lophotrochozoa</taxon>
        <taxon>Mollusca</taxon>
        <taxon>Gastropoda</taxon>
        <taxon>Heterobranchia</taxon>
        <taxon>Euthyneura</taxon>
        <taxon>Panpulmonata</taxon>
        <taxon>Sacoglossa</taxon>
        <taxon>Placobranchoidea</taxon>
        <taxon>Plakobranchidae</taxon>
        <taxon>Plakobranchus</taxon>
    </lineage>
</organism>
<evidence type="ECO:0000313" key="2">
    <source>
        <dbReference type="EMBL" id="GFO17580.1"/>
    </source>
</evidence>
<dbReference type="EMBL" id="BLXT01004836">
    <property type="protein sequence ID" value="GFO17580.1"/>
    <property type="molecule type" value="Genomic_DNA"/>
</dbReference>
<evidence type="ECO:0000313" key="3">
    <source>
        <dbReference type="Proteomes" id="UP000735302"/>
    </source>
</evidence>
<evidence type="ECO:0000256" key="1">
    <source>
        <dbReference type="SAM" id="MobiDB-lite"/>
    </source>
</evidence>
<gene>
    <name evidence="2" type="ORF">PoB_004408500</name>
</gene>
<dbReference type="AlphaFoldDB" id="A0AAV4BEN4"/>
<accession>A0AAV4BEN4</accession>
<feature type="region of interest" description="Disordered" evidence="1">
    <location>
        <begin position="1"/>
        <end position="26"/>
    </location>
</feature>
<proteinExistence type="predicted"/>
<comment type="caution">
    <text evidence="2">The sequence shown here is derived from an EMBL/GenBank/DDBJ whole genome shotgun (WGS) entry which is preliminary data.</text>
</comment>
<sequence length="97" mass="10893">MKAKQKSIETGKRKTHAETPLAEADGMRQTYLSKPYLEREELTLNSVLLMRPCVIMCKDLESKAKQKSLETGKRKTHAETPQAEADAERHAYLCGSG</sequence>
<reference evidence="2 3" key="1">
    <citation type="journal article" date="2021" name="Elife">
        <title>Chloroplast acquisition without the gene transfer in kleptoplastic sea slugs, Plakobranchus ocellatus.</title>
        <authorList>
            <person name="Maeda T."/>
            <person name="Takahashi S."/>
            <person name="Yoshida T."/>
            <person name="Shimamura S."/>
            <person name="Takaki Y."/>
            <person name="Nagai Y."/>
            <person name="Toyoda A."/>
            <person name="Suzuki Y."/>
            <person name="Arimoto A."/>
            <person name="Ishii H."/>
            <person name="Satoh N."/>
            <person name="Nishiyama T."/>
            <person name="Hasebe M."/>
            <person name="Maruyama T."/>
            <person name="Minagawa J."/>
            <person name="Obokata J."/>
            <person name="Shigenobu S."/>
        </authorList>
    </citation>
    <scope>NUCLEOTIDE SEQUENCE [LARGE SCALE GENOMIC DNA]</scope>
</reference>
<name>A0AAV4BEN4_9GAST</name>
<protein>
    <submittedName>
        <fullName evidence="2">Uncharacterized protein</fullName>
    </submittedName>
</protein>
<feature type="region of interest" description="Disordered" evidence="1">
    <location>
        <begin position="65"/>
        <end position="97"/>
    </location>
</feature>
<dbReference type="Proteomes" id="UP000735302">
    <property type="component" value="Unassembled WGS sequence"/>
</dbReference>
<keyword evidence="3" id="KW-1185">Reference proteome</keyword>
<feature type="compositionally biased region" description="Basic and acidic residues" evidence="1">
    <location>
        <begin position="1"/>
        <end position="12"/>
    </location>
</feature>